<dbReference type="Proteomes" id="UP000006882">
    <property type="component" value="Chromosome G1"/>
</dbReference>
<feature type="domain" description="Alpha-D-phosphohexomutase alpha/beta/alpha" evidence="5">
    <location>
        <begin position="64"/>
        <end position="170"/>
    </location>
</feature>
<dbReference type="GO" id="GO:0005975">
    <property type="term" value="P:carbohydrate metabolic process"/>
    <property type="evidence" value="ECO:0007669"/>
    <property type="project" value="InterPro"/>
</dbReference>
<dbReference type="Gramene" id="ONI31757">
    <property type="protein sequence ID" value="ONI31757"/>
    <property type="gene ID" value="PRUPE_1G329200"/>
</dbReference>
<dbReference type="FunFam" id="3.40.120.10:FF:000014">
    <property type="entry name" value="Phosphomannomutase/phosphoglucomutase isoform B"/>
    <property type="match status" value="1"/>
</dbReference>
<dbReference type="InterPro" id="IPR050060">
    <property type="entry name" value="Phosphoglucosamine_mutase"/>
</dbReference>
<evidence type="ECO:0000259" key="5">
    <source>
        <dbReference type="Pfam" id="PF02879"/>
    </source>
</evidence>
<evidence type="ECO:0000256" key="4">
    <source>
        <dbReference type="ARBA" id="ARBA00022553"/>
    </source>
</evidence>
<protein>
    <recommendedName>
        <fullName evidence="3">phosphoglucomutase (alpha-D-glucose-1,6-bisphosphate-dependent)</fullName>
        <ecNumber evidence="3">5.4.2.2</ecNumber>
    </recommendedName>
</protein>
<keyword evidence="8" id="KW-1185">Reference proteome</keyword>
<dbReference type="Pfam" id="PF02880">
    <property type="entry name" value="PGM_PMM_III"/>
    <property type="match status" value="1"/>
</dbReference>
<dbReference type="AlphaFoldDB" id="A0A251R6X1"/>
<dbReference type="InterPro" id="IPR005846">
    <property type="entry name" value="A-D-PHexomutase_a/b/a-III"/>
</dbReference>
<dbReference type="InterPro" id="IPR005845">
    <property type="entry name" value="A-D-PHexomutase_a/b/a-II"/>
</dbReference>
<dbReference type="InterPro" id="IPR005841">
    <property type="entry name" value="Alpha-D-phosphohexomutase_SF"/>
</dbReference>
<dbReference type="Gene3D" id="3.40.120.10">
    <property type="entry name" value="Alpha-D-Glucose-1,6-Bisphosphate, subunit A, domain 3"/>
    <property type="match status" value="3"/>
</dbReference>
<dbReference type="GO" id="GO:0004614">
    <property type="term" value="F:phosphoglucomutase activity"/>
    <property type="evidence" value="ECO:0007669"/>
    <property type="project" value="UniProtKB-EC"/>
</dbReference>
<evidence type="ECO:0000259" key="6">
    <source>
        <dbReference type="Pfam" id="PF02880"/>
    </source>
</evidence>
<dbReference type="FunFam" id="3.40.120.10:FF:000010">
    <property type="entry name" value="phosphomannomutase/phosphoglucomutase isoform X1"/>
    <property type="match status" value="1"/>
</dbReference>
<reference evidence="7 8" key="1">
    <citation type="journal article" date="2013" name="Nat. Genet.">
        <title>The high-quality draft genome of peach (Prunus persica) identifies unique patterns of genetic diversity, domestication and genome evolution.</title>
        <authorList>
            <consortium name="International Peach Genome Initiative"/>
            <person name="Verde I."/>
            <person name="Abbott A.G."/>
            <person name="Scalabrin S."/>
            <person name="Jung S."/>
            <person name="Shu S."/>
            <person name="Marroni F."/>
            <person name="Zhebentyayeva T."/>
            <person name="Dettori M.T."/>
            <person name="Grimwood J."/>
            <person name="Cattonaro F."/>
            <person name="Zuccolo A."/>
            <person name="Rossini L."/>
            <person name="Jenkins J."/>
            <person name="Vendramin E."/>
            <person name="Meisel L.A."/>
            <person name="Decroocq V."/>
            <person name="Sosinski B."/>
            <person name="Prochnik S."/>
            <person name="Mitros T."/>
            <person name="Policriti A."/>
            <person name="Cipriani G."/>
            <person name="Dondini L."/>
            <person name="Ficklin S."/>
            <person name="Goodstein D.M."/>
            <person name="Xuan P."/>
            <person name="Del Fabbro C."/>
            <person name="Aramini V."/>
            <person name="Copetti D."/>
            <person name="Gonzalez S."/>
            <person name="Horner D.S."/>
            <person name="Falchi R."/>
            <person name="Lucas S."/>
            <person name="Mica E."/>
            <person name="Maldonado J."/>
            <person name="Lazzari B."/>
            <person name="Bielenberg D."/>
            <person name="Pirona R."/>
            <person name="Miculan M."/>
            <person name="Barakat A."/>
            <person name="Testolin R."/>
            <person name="Stella A."/>
            <person name="Tartarini S."/>
            <person name="Tonutti P."/>
            <person name="Arus P."/>
            <person name="Orellana A."/>
            <person name="Wells C."/>
            <person name="Main D."/>
            <person name="Vizzotto G."/>
            <person name="Silva H."/>
            <person name="Salamini F."/>
            <person name="Schmutz J."/>
            <person name="Morgante M."/>
            <person name="Rokhsar D.S."/>
        </authorList>
    </citation>
    <scope>NUCLEOTIDE SEQUENCE [LARGE SCALE GENOMIC DNA]</scope>
    <source>
        <strain evidence="8">cv. Nemared</strain>
    </source>
</reference>
<evidence type="ECO:0000256" key="3">
    <source>
        <dbReference type="ARBA" id="ARBA00012728"/>
    </source>
</evidence>
<gene>
    <name evidence="7" type="ORF">PRUPE_1G329200</name>
</gene>
<dbReference type="PRINTS" id="PR00509">
    <property type="entry name" value="PGMPMM"/>
</dbReference>
<comment type="cofactor">
    <cofactor evidence="2">
        <name>Mg(2+)</name>
        <dbReference type="ChEBI" id="CHEBI:18420"/>
    </cofactor>
</comment>
<name>A0A251R6X1_PRUPE</name>
<evidence type="ECO:0000256" key="2">
    <source>
        <dbReference type="ARBA" id="ARBA00001946"/>
    </source>
</evidence>
<organism evidence="7 8">
    <name type="scientific">Prunus persica</name>
    <name type="common">Peach</name>
    <name type="synonym">Amygdalus persica</name>
    <dbReference type="NCBI Taxonomy" id="3760"/>
    <lineage>
        <taxon>Eukaryota</taxon>
        <taxon>Viridiplantae</taxon>
        <taxon>Streptophyta</taxon>
        <taxon>Embryophyta</taxon>
        <taxon>Tracheophyta</taxon>
        <taxon>Spermatophyta</taxon>
        <taxon>Magnoliopsida</taxon>
        <taxon>eudicotyledons</taxon>
        <taxon>Gunneridae</taxon>
        <taxon>Pentapetalae</taxon>
        <taxon>rosids</taxon>
        <taxon>fabids</taxon>
        <taxon>Rosales</taxon>
        <taxon>Rosaceae</taxon>
        <taxon>Amygdaloideae</taxon>
        <taxon>Amygdaleae</taxon>
        <taxon>Prunus</taxon>
    </lineage>
</organism>
<keyword evidence="4" id="KW-0597">Phosphoprotein</keyword>
<evidence type="ECO:0000313" key="7">
    <source>
        <dbReference type="EMBL" id="ONI31757.1"/>
    </source>
</evidence>
<comment type="catalytic activity">
    <reaction evidence="1">
        <text>alpha-D-glucose 1-phosphate = alpha-D-glucose 6-phosphate</text>
        <dbReference type="Rhea" id="RHEA:23536"/>
        <dbReference type="ChEBI" id="CHEBI:58225"/>
        <dbReference type="ChEBI" id="CHEBI:58601"/>
        <dbReference type="EC" id="5.4.2.2"/>
    </reaction>
</comment>
<evidence type="ECO:0000313" key="8">
    <source>
        <dbReference type="Proteomes" id="UP000006882"/>
    </source>
</evidence>
<evidence type="ECO:0000256" key="1">
    <source>
        <dbReference type="ARBA" id="ARBA00000443"/>
    </source>
</evidence>
<dbReference type="Pfam" id="PF02879">
    <property type="entry name" value="PGM_PMM_II"/>
    <property type="match status" value="1"/>
</dbReference>
<dbReference type="PANTHER" id="PTHR42946:SF2">
    <property type="entry name" value="PHOSPHOGLUCOMUTASE (ALPHA-D-GLUCOSE-1,6-BISPHOSPHATE-DEPENDENT)"/>
    <property type="match status" value="1"/>
</dbReference>
<accession>A0A251R6X1</accession>
<dbReference type="EC" id="5.4.2.2" evidence="3"/>
<proteinExistence type="predicted"/>
<dbReference type="EMBL" id="CM007651">
    <property type="protein sequence ID" value="ONI31757.1"/>
    <property type="molecule type" value="Genomic_DNA"/>
</dbReference>
<feature type="domain" description="Alpha-D-phosphohexomutase alpha/beta/alpha" evidence="6">
    <location>
        <begin position="174"/>
        <end position="274"/>
    </location>
</feature>
<dbReference type="SUPFAM" id="SSF53738">
    <property type="entry name" value="Phosphoglucomutase, first 3 domains"/>
    <property type="match status" value="3"/>
</dbReference>
<sequence length="439" mass="48482">MTASHLPYTRNGLKFFTKKGGLSSPDVEDICDKAARKYANRLTKVSILLNIPLSRVDFMSTYAKHLRDIIKERVNHPLHYETPLQGFQIIVNAGNGSGGFFTWDVLDKLGADTFGSLHLKPDGMFPNHIPNPEDKTAMAVTRAAVLENSADLGIVFDTDVDRSGVVDNKGNPINGDKLIALISAIVLREHPGTTIVTDARTSMALTRFITNRGGNHCLYRVGYRNVIDKGVQLNKEGIETHLMMETSGHGALKENHFLDDGAYMVVKIIIEMVRMKLAGSDEGVGNIIKDLEEPAESIELRINVVSEPRYAKEKAIEAIETFREYVEEGRLEGWELDSCGDCWVSEGCLVDSNDTSAAAVDAHMYRAKVSDEEHGQHGWVHIRQSIHNPNIAVNMQSSVPGCCQTMTRVLLDKFIIANGMDKSLDISQIEKYAKSGIVG</sequence>
<dbReference type="PANTHER" id="PTHR42946">
    <property type="entry name" value="PHOSPHOHEXOSE MUTASE"/>
    <property type="match status" value="1"/>
</dbReference>
<dbReference type="InterPro" id="IPR016055">
    <property type="entry name" value="A-D-PHexomutase_a/b/a-I/II/III"/>
</dbReference>